<evidence type="ECO:0000256" key="2">
    <source>
        <dbReference type="SAM" id="SignalP"/>
    </source>
</evidence>
<protein>
    <submittedName>
        <fullName evidence="3">Uncharacterized protein</fullName>
    </submittedName>
</protein>
<comment type="caution">
    <text evidence="3">The sequence shown here is derived from an EMBL/GenBank/DDBJ whole genome shotgun (WGS) entry which is preliminary data.</text>
</comment>
<evidence type="ECO:0000313" key="4">
    <source>
        <dbReference type="Proteomes" id="UP000677082"/>
    </source>
</evidence>
<keyword evidence="4" id="KW-1185">Reference proteome</keyword>
<organism evidence="3 4">
    <name type="scientific">Paractinoplanes toevensis</name>
    <dbReference type="NCBI Taxonomy" id="571911"/>
    <lineage>
        <taxon>Bacteria</taxon>
        <taxon>Bacillati</taxon>
        <taxon>Actinomycetota</taxon>
        <taxon>Actinomycetes</taxon>
        <taxon>Micromonosporales</taxon>
        <taxon>Micromonosporaceae</taxon>
        <taxon>Paractinoplanes</taxon>
    </lineage>
</organism>
<evidence type="ECO:0000313" key="3">
    <source>
        <dbReference type="EMBL" id="GIM90451.1"/>
    </source>
</evidence>
<name>A0A919T996_9ACTN</name>
<accession>A0A919T996</accession>
<proteinExistence type="predicted"/>
<feature type="region of interest" description="Disordered" evidence="1">
    <location>
        <begin position="21"/>
        <end position="76"/>
    </location>
</feature>
<reference evidence="3 4" key="1">
    <citation type="submission" date="2021-03" db="EMBL/GenBank/DDBJ databases">
        <title>Whole genome shotgun sequence of Actinoplanes toevensis NBRC 105298.</title>
        <authorList>
            <person name="Komaki H."/>
            <person name="Tamura T."/>
        </authorList>
    </citation>
    <scope>NUCLEOTIDE SEQUENCE [LARGE SCALE GENOMIC DNA]</scope>
    <source>
        <strain evidence="3 4">NBRC 105298</strain>
    </source>
</reference>
<evidence type="ECO:0000256" key="1">
    <source>
        <dbReference type="SAM" id="MobiDB-lite"/>
    </source>
</evidence>
<feature type="signal peptide" evidence="2">
    <location>
        <begin position="1"/>
        <end position="22"/>
    </location>
</feature>
<feature type="chain" id="PRO_5036880799" evidence="2">
    <location>
        <begin position="23"/>
        <end position="151"/>
    </location>
</feature>
<dbReference type="Proteomes" id="UP000677082">
    <property type="component" value="Unassembled WGS sequence"/>
</dbReference>
<dbReference type="RefSeq" id="WP_213006379.1">
    <property type="nucleotide sequence ID" value="NZ_BOQN01000029.1"/>
</dbReference>
<gene>
    <name evidence="3" type="ORF">Ato02nite_022440</name>
</gene>
<dbReference type="EMBL" id="BOQN01000029">
    <property type="protein sequence ID" value="GIM90451.1"/>
    <property type="molecule type" value="Genomic_DNA"/>
</dbReference>
<keyword evidence="2" id="KW-0732">Signal</keyword>
<dbReference type="AlphaFoldDB" id="A0A919T996"/>
<dbReference type="PROSITE" id="PS51257">
    <property type="entry name" value="PROKAR_LIPOPROTEIN"/>
    <property type="match status" value="1"/>
</dbReference>
<sequence>MNGRLVLATAITLFVAGCSAPAVQPESAPSSPPPATEAVAAKPTKSAEPAKPAEPAKRTSIPVDPPASDPPAGATDVIKKTAWVVGTVTKDSSGPCYNLETDEGTQYALHSTAGTKLVKGTRMRIKTAPTKLRIDCGPGRLLEMVSAEPLR</sequence>
<feature type="compositionally biased region" description="Low complexity" evidence="1">
    <location>
        <begin position="36"/>
        <end position="50"/>
    </location>
</feature>